<comment type="caution">
    <text evidence="2">The sequence shown here is derived from an EMBL/GenBank/DDBJ whole genome shotgun (WGS) entry which is preliminary data.</text>
</comment>
<evidence type="ECO:0000313" key="3">
    <source>
        <dbReference type="Proteomes" id="UP001219525"/>
    </source>
</evidence>
<evidence type="ECO:0000259" key="1">
    <source>
        <dbReference type="Pfam" id="PF20703"/>
    </source>
</evidence>
<reference evidence="2" key="1">
    <citation type="submission" date="2023-03" db="EMBL/GenBank/DDBJ databases">
        <title>Massive genome expansion in bonnet fungi (Mycena s.s.) driven by repeated elements and novel gene families across ecological guilds.</title>
        <authorList>
            <consortium name="Lawrence Berkeley National Laboratory"/>
            <person name="Harder C.B."/>
            <person name="Miyauchi S."/>
            <person name="Viragh M."/>
            <person name="Kuo A."/>
            <person name="Thoen E."/>
            <person name="Andreopoulos B."/>
            <person name="Lu D."/>
            <person name="Skrede I."/>
            <person name="Drula E."/>
            <person name="Henrissat B."/>
            <person name="Morin E."/>
            <person name="Kohler A."/>
            <person name="Barry K."/>
            <person name="LaButti K."/>
            <person name="Morin E."/>
            <person name="Salamov A."/>
            <person name="Lipzen A."/>
            <person name="Mereny Z."/>
            <person name="Hegedus B."/>
            <person name="Baldrian P."/>
            <person name="Stursova M."/>
            <person name="Weitz H."/>
            <person name="Taylor A."/>
            <person name="Grigoriev I.V."/>
            <person name="Nagy L.G."/>
            <person name="Martin F."/>
            <person name="Kauserud H."/>
        </authorList>
    </citation>
    <scope>NUCLEOTIDE SEQUENCE</scope>
    <source>
        <strain evidence="2">9144</strain>
    </source>
</reference>
<dbReference type="InterPro" id="IPR027417">
    <property type="entry name" value="P-loop_NTPase"/>
</dbReference>
<dbReference type="Proteomes" id="UP001219525">
    <property type="component" value="Unassembled WGS sequence"/>
</dbReference>
<dbReference type="EMBL" id="JARJCW010000117">
    <property type="protein sequence ID" value="KAJ7192658.1"/>
    <property type="molecule type" value="Genomic_DNA"/>
</dbReference>
<accession>A0AAD6UUX3</accession>
<dbReference type="Gene3D" id="1.20.930.20">
    <property type="entry name" value="Adaptor protein Cbl, N-terminal domain"/>
    <property type="match status" value="1"/>
</dbReference>
<dbReference type="SUPFAM" id="SSF52540">
    <property type="entry name" value="P-loop containing nucleoside triphosphate hydrolases"/>
    <property type="match status" value="1"/>
</dbReference>
<proteinExistence type="predicted"/>
<name>A0AAD6UUX3_9AGAR</name>
<dbReference type="GO" id="GO:0007166">
    <property type="term" value="P:cell surface receptor signaling pathway"/>
    <property type="evidence" value="ECO:0007669"/>
    <property type="project" value="InterPro"/>
</dbReference>
<dbReference type="Pfam" id="PF20703">
    <property type="entry name" value="nSTAND1"/>
    <property type="match status" value="1"/>
</dbReference>
<organism evidence="2 3">
    <name type="scientific">Mycena pura</name>
    <dbReference type="NCBI Taxonomy" id="153505"/>
    <lineage>
        <taxon>Eukaryota</taxon>
        <taxon>Fungi</taxon>
        <taxon>Dikarya</taxon>
        <taxon>Basidiomycota</taxon>
        <taxon>Agaricomycotina</taxon>
        <taxon>Agaricomycetes</taxon>
        <taxon>Agaricomycetidae</taxon>
        <taxon>Agaricales</taxon>
        <taxon>Marasmiineae</taxon>
        <taxon>Mycenaceae</taxon>
        <taxon>Mycena</taxon>
    </lineage>
</organism>
<sequence length="366" mass="40131">MPSQPSATQIRLNSITACLKAAVDTVNILSDRLNVSFLQSISATTQSLVKLMETIKHNQNECTLLLEQTLVVLQAIIDICVNSDTLGILSPIMLGHIGDFILTLHKIHIFVEAHQGGNRIKILLRSSELSTLLKDCKTGLQNALDVFKVNTAHLFKDIDEMQKNAKEKHQEVLDLIASLSDTTNSETTSSFSRVLSSSFNSSTSLSMLPSMPKIFHGRESELSEILQLFTQDAPRIAVLGAGGMGKTSLARAVLHHPDISLKYGEYRIFVACDGVSTAAELVALIGNYQGLELGKNPAQIIRHFASRPPTLLILDNLETAWEPMGSRNEIEKFLTLLTDIQQLALIVSLLLLLPRGSWGSRINIEG</sequence>
<feature type="domain" description="Novel STAND NTPase 1" evidence="1">
    <location>
        <begin position="213"/>
        <end position="346"/>
    </location>
</feature>
<dbReference type="Gene3D" id="3.40.50.300">
    <property type="entry name" value="P-loop containing nucleotide triphosphate hydrolases"/>
    <property type="match status" value="1"/>
</dbReference>
<protein>
    <recommendedName>
        <fullName evidence="1">Novel STAND NTPase 1 domain-containing protein</fullName>
    </recommendedName>
</protein>
<evidence type="ECO:0000313" key="2">
    <source>
        <dbReference type="EMBL" id="KAJ7192658.1"/>
    </source>
</evidence>
<dbReference type="AlphaFoldDB" id="A0AAD6UUX3"/>
<dbReference type="CDD" id="cd21037">
    <property type="entry name" value="MLKL_NTD"/>
    <property type="match status" value="1"/>
</dbReference>
<dbReference type="InterPro" id="IPR059179">
    <property type="entry name" value="MLKL-like_MCAfunc"/>
</dbReference>
<dbReference type="InterPro" id="IPR049052">
    <property type="entry name" value="nSTAND1"/>
</dbReference>
<gene>
    <name evidence="2" type="ORF">GGX14DRAFT_528349</name>
</gene>
<keyword evidence="3" id="KW-1185">Reference proteome</keyword>
<dbReference type="InterPro" id="IPR036537">
    <property type="entry name" value="Adaptor_Cbl_N_dom_sf"/>
</dbReference>